<keyword evidence="3" id="KW-0548">Nucleotidyltransferase</keyword>
<feature type="compositionally biased region" description="Basic and acidic residues" evidence="1">
    <location>
        <begin position="122"/>
        <end position="133"/>
    </location>
</feature>
<feature type="domain" description="Reverse transcriptase Ty1/copia-type" evidence="2">
    <location>
        <begin position="248"/>
        <end position="316"/>
    </location>
</feature>
<keyword evidence="3" id="KW-0808">Transferase</keyword>
<name>A0A396JE31_MEDTR</name>
<sequence>MDVTFVENQSFFDNIHLQGGDLKEDSFFENIITLSDVVLSQNSETNIGAPKENAQESIMELNPLVNEVPTNSGATFSNQNHNEQILDIDSNEEEPEMPQQNDSNKETKNRFNSSDPIWKGNVYERRDHKRGDEGPILQPCQESEPRNDPNHHPNPGKSSIPKCRGKSSSITTSDDPDLHIPIAIRKPVRSCTKHPMAKFVSYSNLSSSFAAFTSQLSTVEIPKNVQEALKIPKWKEAVLEEMRALEKNKTWKIMTLPAGKNTVGCKWVFTVKYNSDNTVERYKARLVAKGFTQAYGIDYSETFAPVAKLNTVRVLLKKFTWIVLRALRTSLG</sequence>
<dbReference type="Gramene" id="rna10802">
    <property type="protein sequence ID" value="RHN74695.1"/>
    <property type="gene ID" value="gene10802"/>
</dbReference>
<comment type="caution">
    <text evidence="3">The sequence shown here is derived from an EMBL/GenBank/DDBJ whole genome shotgun (WGS) entry which is preliminary data.</text>
</comment>
<dbReference type="Pfam" id="PF07727">
    <property type="entry name" value="RVT_2"/>
    <property type="match status" value="1"/>
</dbReference>
<organism evidence="3 4">
    <name type="scientific">Medicago truncatula</name>
    <name type="common">Barrel medic</name>
    <name type="synonym">Medicago tribuloides</name>
    <dbReference type="NCBI Taxonomy" id="3880"/>
    <lineage>
        <taxon>Eukaryota</taxon>
        <taxon>Viridiplantae</taxon>
        <taxon>Streptophyta</taxon>
        <taxon>Embryophyta</taxon>
        <taxon>Tracheophyta</taxon>
        <taxon>Spermatophyta</taxon>
        <taxon>Magnoliopsida</taxon>
        <taxon>eudicotyledons</taxon>
        <taxon>Gunneridae</taxon>
        <taxon>Pentapetalae</taxon>
        <taxon>rosids</taxon>
        <taxon>fabids</taxon>
        <taxon>Fabales</taxon>
        <taxon>Fabaceae</taxon>
        <taxon>Papilionoideae</taxon>
        <taxon>50 kb inversion clade</taxon>
        <taxon>NPAAA clade</taxon>
        <taxon>Hologalegina</taxon>
        <taxon>IRL clade</taxon>
        <taxon>Trifolieae</taxon>
        <taxon>Medicago</taxon>
    </lineage>
</organism>
<evidence type="ECO:0000259" key="2">
    <source>
        <dbReference type="Pfam" id="PF07727"/>
    </source>
</evidence>
<evidence type="ECO:0000256" key="1">
    <source>
        <dbReference type="SAM" id="MobiDB-lite"/>
    </source>
</evidence>
<gene>
    <name evidence="3" type="ORF">MtrunA17_Chr2g0313121</name>
</gene>
<accession>A0A396JE31</accession>
<proteinExistence type="predicted"/>
<keyword evidence="3" id="KW-0695">RNA-directed DNA polymerase</keyword>
<protein>
    <submittedName>
        <fullName evidence="3">Putative RNA-directed DNA polymerase</fullName>
        <ecNumber evidence="3">2.7.7.49</ecNumber>
    </submittedName>
</protein>
<dbReference type="EC" id="2.7.7.49" evidence="3"/>
<dbReference type="AlphaFoldDB" id="A0A396JE31"/>
<feature type="region of interest" description="Disordered" evidence="1">
    <location>
        <begin position="90"/>
        <end position="178"/>
    </location>
</feature>
<reference evidence="4" key="1">
    <citation type="journal article" date="2018" name="Nat. Plants">
        <title>Whole-genome landscape of Medicago truncatula symbiotic genes.</title>
        <authorList>
            <person name="Pecrix Y."/>
            <person name="Staton S.E."/>
            <person name="Sallet E."/>
            <person name="Lelandais-Briere C."/>
            <person name="Moreau S."/>
            <person name="Carrere S."/>
            <person name="Blein T."/>
            <person name="Jardinaud M.F."/>
            <person name="Latrasse D."/>
            <person name="Zouine M."/>
            <person name="Zahm M."/>
            <person name="Kreplak J."/>
            <person name="Mayjonade B."/>
            <person name="Satge C."/>
            <person name="Perez M."/>
            <person name="Cauet S."/>
            <person name="Marande W."/>
            <person name="Chantry-Darmon C."/>
            <person name="Lopez-Roques C."/>
            <person name="Bouchez O."/>
            <person name="Berard A."/>
            <person name="Debelle F."/>
            <person name="Munos S."/>
            <person name="Bendahmane A."/>
            <person name="Berges H."/>
            <person name="Niebel A."/>
            <person name="Buitink J."/>
            <person name="Frugier F."/>
            <person name="Benhamed M."/>
            <person name="Crespi M."/>
            <person name="Gouzy J."/>
            <person name="Gamas P."/>
        </authorList>
    </citation>
    <scope>NUCLEOTIDE SEQUENCE [LARGE SCALE GENOMIC DNA]</scope>
    <source>
        <strain evidence="4">cv. Jemalong A17</strain>
    </source>
</reference>
<dbReference type="GO" id="GO:0003964">
    <property type="term" value="F:RNA-directed DNA polymerase activity"/>
    <property type="evidence" value="ECO:0007669"/>
    <property type="project" value="UniProtKB-KW"/>
</dbReference>
<evidence type="ECO:0000313" key="4">
    <source>
        <dbReference type="Proteomes" id="UP000265566"/>
    </source>
</evidence>
<dbReference type="Proteomes" id="UP000265566">
    <property type="component" value="Chromosome 2"/>
</dbReference>
<dbReference type="InterPro" id="IPR013103">
    <property type="entry name" value="RVT_2"/>
</dbReference>
<evidence type="ECO:0000313" key="3">
    <source>
        <dbReference type="EMBL" id="RHN74695.1"/>
    </source>
</evidence>
<dbReference type="EMBL" id="PSQE01000002">
    <property type="protein sequence ID" value="RHN74695.1"/>
    <property type="molecule type" value="Genomic_DNA"/>
</dbReference>